<dbReference type="PANTHER" id="PTHR46249:SF31">
    <property type="entry name" value="AMINOTRANSFERASE-LIKE PLANT MOBILE DOMAIN-CONTAINING PROTEIN"/>
    <property type="match status" value="1"/>
</dbReference>
<dbReference type="PANTHER" id="PTHR46249">
    <property type="entry name" value="CCHC-TYPE DOMAIN-CONTAINING PROTEIN-RELATED"/>
    <property type="match status" value="1"/>
</dbReference>
<reference evidence="1 2" key="1">
    <citation type="journal article" date="2006" name="Science">
        <title>The genome of black cottonwood, Populus trichocarpa (Torr. &amp; Gray).</title>
        <authorList>
            <person name="Tuskan G.A."/>
            <person name="Difazio S."/>
            <person name="Jansson S."/>
            <person name="Bohlmann J."/>
            <person name="Grigoriev I."/>
            <person name="Hellsten U."/>
            <person name="Putnam N."/>
            <person name="Ralph S."/>
            <person name="Rombauts S."/>
            <person name="Salamov A."/>
            <person name="Schein J."/>
            <person name="Sterck L."/>
            <person name="Aerts A."/>
            <person name="Bhalerao R.R."/>
            <person name="Bhalerao R.P."/>
            <person name="Blaudez D."/>
            <person name="Boerjan W."/>
            <person name="Brun A."/>
            <person name="Brunner A."/>
            <person name="Busov V."/>
            <person name="Campbell M."/>
            <person name="Carlson J."/>
            <person name="Chalot M."/>
            <person name="Chapman J."/>
            <person name="Chen G.L."/>
            <person name="Cooper D."/>
            <person name="Coutinho P.M."/>
            <person name="Couturier J."/>
            <person name="Covert S."/>
            <person name="Cronk Q."/>
            <person name="Cunningham R."/>
            <person name="Davis J."/>
            <person name="Degroeve S."/>
            <person name="Dejardin A."/>
            <person name="Depamphilis C."/>
            <person name="Detter J."/>
            <person name="Dirks B."/>
            <person name="Dubchak I."/>
            <person name="Duplessis S."/>
            <person name="Ehlting J."/>
            <person name="Ellis B."/>
            <person name="Gendler K."/>
            <person name="Goodstein D."/>
            <person name="Gribskov M."/>
            <person name="Grimwood J."/>
            <person name="Groover A."/>
            <person name="Gunter L."/>
            <person name="Hamberger B."/>
            <person name="Heinze B."/>
            <person name="Helariutta Y."/>
            <person name="Henrissat B."/>
            <person name="Holligan D."/>
            <person name="Holt R."/>
            <person name="Huang W."/>
            <person name="Islam-Faridi N."/>
            <person name="Jones S."/>
            <person name="Jones-Rhoades M."/>
            <person name="Jorgensen R."/>
            <person name="Joshi C."/>
            <person name="Kangasjarvi J."/>
            <person name="Karlsson J."/>
            <person name="Kelleher C."/>
            <person name="Kirkpatrick R."/>
            <person name="Kirst M."/>
            <person name="Kohler A."/>
            <person name="Kalluri U."/>
            <person name="Larimer F."/>
            <person name="Leebens-Mack J."/>
            <person name="Leple J.C."/>
            <person name="Locascio P."/>
            <person name="Lou Y."/>
            <person name="Lucas S."/>
            <person name="Martin F."/>
            <person name="Montanini B."/>
            <person name="Napoli C."/>
            <person name="Nelson D.R."/>
            <person name="Nelson C."/>
            <person name="Nieminen K."/>
            <person name="Nilsson O."/>
            <person name="Pereda V."/>
            <person name="Peter G."/>
            <person name="Philippe R."/>
            <person name="Pilate G."/>
            <person name="Poliakov A."/>
            <person name="Razumovskaya J."/>
            <person name="Richardson P."/>
            <person name="Rinaldi C."/>
            <person name="Ritland K."/>
            <person name="Rouze P."/>
            <person name="Ryaboy D."/>
            <person name="Schmutz J."/>
            <person name="Schrader J."/>
            <person name="Segerman B."/>
            <person name="Shin H."/>
            <person name="Siddiqui A."/>
            <person name="Sterky F."/>
            <person name="Terry A."/>
            <person name="Tsai C.J."/>
            <person name="Uberbacher E."/>
            <person name="Unneberg P."/>
            <person name="Vahala J."/>
            <person name="Wall K."/>
            <person name="Wessler S."/>
            <person name="Yang G."/>
            <person name="Yin T."/>
            <person name="Douglas C."/>
            <person name="Marra M."/>
            <person name="Sandberg G."/>
            <person name="Van de Peer Y."/>
            <person name="Rokhsar D."/>
        </authorList>
    </citation>
    <scope>NUCLEOTIDE SEQUENCE [LARGE SCALE GENOMIC DNA]</scope>
    <source>
        <strain evidence="2">cv. Nisqually</strain>
    </source>
</reference>
<keyword evidence="2" id="KW-1185">Reference proteome</keyword>
<dbReference type="InParanoid" id="A0A2K2B1F1"/>
<dbReference type="EMBL" id="CM009292">
    <property type="protein sequence ID" value="PNT43602.1"/>
    <property type="molecule type" value="Genomic_DNA"/>
</dbReference>
<dbReference type="Proteomes" id="UP000006729">
    <property type="component" value="Chromosome 3"/>
</dbReference>
<sequence>MKEGFYHENPSIAVSKIFPPNWYYKPWNLAKPQSYYATILEITNFVKFKHFKLHSDHTKPTYSTCIIHKVIHPKDWGLTSTSHLPYTLPYKPQDFNTLYTYWDYQQAWFNAFLLQNQNHSHSWLFYFYSVMNTTNLPLWFLQWWDYYGCHVDYLKEHHLVENVLIRKFKIKWWDSFAAESKSSKLAVTECLQKYQTAPIIDHHPQSKFLARKAQMTALIASARTEEEYLQIVQDIIQSQDPKIVLSQSSSSDSTSSAISLGDDNKYDYFGILPPIKRH</sequence>
<dbReference type="AlphaFoldDB" id="A0A2K2B1F1"/>
<evidence type="ECO:0000313" key="2">
    <source>
        <dbReference type="Proteomes" id="UP000006729"/>
    </source>
</evidence>
<gene>
    <name evidence="1" type="ORF">POPTR_003G044000</name>
</gene>
<accession>A0A2K2B1F1</accession>
<proteinExistence type="predicted"/>
<protein>
    <submittedName>
        <fullName evidence="1">Uncharacterized protein</fullName>
    </submittedName>
</protein>
<evidence type="ECO:0000313" key="1">
    <source>
        <dbReference type="EMBL" id="PNT43602.1"/>
    </source>
</evidence>
<name>A0A2K2B1F1_POPTR</name>
<organism evidence="1 2">
    <name type="scientific">Populus trichocarpa</name>
    <name type="common">Western balsam poplar</name>
    <name type="synonym">Populus balsamifera subsp. trichocarpa</name>
    <dbReference type="NCBI Taxonomy" id="3694"/>
    <lineage>
        <taxon>Eukaryota</taxon>
        <taxon>Viridiplantae</taxon>
        <taxon>Streptophyta</taxon>
        <taxon>Embryophyta</taxon>
        <taxon>Tracheophyta</taxon>
        <taxon>Spermatophyta</taxon>
        <taxon>Magnoliopsida</taxon>
        <taxon>eudicotyledons</taxon>
        <taxon>Gunneridae</taxon>
        <taxon>Pentapetalae</taxon>
        <taxon>rosids</taxon>
        <taxon>fabids</taxon>
        <taxon>Malpighiales</taxon>
        <taxon>Salicaceae</taxon>
        <taxon>Saliceae</taxon>
        <taxon>Populus</taxon>
    </lineage>
</organism>